<accession>A0A067MP14</accession>
<name>A0A067MP14_BOTB1</name>
<gene>
    <name evidence="2" type="ORF">BOTBODRAFT_575688</name>
</gene>
<evidence type="ECO:0000256" key="1">
    <source>
        <dbReference type="SAM" id="MobiDB-lite"/>
    </source>
</evidence>
<evidence type="ECO:0000313" key="3">
    <source>
        <dbReference type="Proteomes" id="UP000027195"/>
    </source>
</evidence>
<sequence>MLSQAQSACQPWVVSHPASLMAAPFGLMSGLPAYEPNRQRNRQSRKDKVPLSDREHLTCKWLVSTCQANERCMCDHIVGRDDSSQISV</sequence>
<dbReference type="InParanoid" id="A0A067MP14"/>
<feature type="region of interest" description="Disordered" evidence="1">
    <location>
        <begin position="32"/>
        <end position="51"/>
    </location>
</feature>
<protein>
    <submittedName>
        <fullName evidence="2">Uncharacterized protein</fullName>
    </submittedName>
</protein>
<keyword evidence="3" id="KW-1185">Reference proteome</keyword>
<proteinExistence type="predicted"/>
<dbReference type="HOGENOM" id="CLU_2468758_0_0_1"/>
<dbReference type="AlphaFoldDB" id="A0A067MP14"/>
<evidence type="ECO:0000313" key="2">
    <source>
        <dbReference type="EMBL" id="KDQ17498.1"/>
    </source>
</evidence>
<organism evidence="2 3">
    <name type="scientific">Botryobasidium botryosum (strain FD-172 SS1)</name>
    <dbReference type="NCBI Taxonomy" id="930990"/>
    <lineage>
        <taxon>Eukaryota</taxon>
        <taxon>Fungi</taxon>
        <taxon>Dikarya</taxon>
        <taxon>Basidiomycota</taxon>
        <taxon>Agaricomycotina</taxon>
        <taxon>Agaricomycetes</taxon>
        <taxon>Cantharellales</taxon>
        <taxon>Botryobasidiaceae</taxon>
        <taxon>Botryobasidium</taxon>
    </lineage>
</organism>
<reference evidence="3" key="1">
    <citation type="journal article" date="2014" name="Proc. Natl. Acad. Sci. U.S.A.">
        <title>Extensive sampling of basidiomycete genomes demonstrates inadequacy of the white-rot/brown-rot paradigm for wood decay fungi.</title>
        <authorList>
            <person name="Riley R."/>
            <person name="Salamov A.A."/>
            <person name="Brown D.W."/>
            <person name="Nagy L.G."/>
            <person name="Floudas D."/>
            <person name="Held B.W."/>
            <person name="Levasseur A."/>
            <person name="Lombard V."/>
            <person name="Morin E."/>
            <person name="Otillar R."/>
            <person name="Lindquist E.A."/>
            <person name="Sun H."/>
            <person name="LaButti K.M."/>
            <person name="Schmutz J."/>
            <person name="Jabbour D."/>
            <person name="Luo H."/>
            <person name="Baker S.E."/>
            <person name="Pisabarro A.G."/>
            <person name="Walton J.D."/>
            <person name="Blanchette R.A."/>
            <person name="Henrissat B."/>
            <person name="Martin F."/>
            <person name="Cullen D."/>
            <person name="Hibbett D.S."/>
            <person name="Grigoriev I.V."/>
        </authorList>
    </citation>
    <scope>NUCLEOTIDE SEQUENCE [LARGE SCALE GENOMIC DNA]</scope>
    <source>
        <strain evidence="3">FD-172 SS1</strain>
    </source>
</reference>
<dbReference type="EMBL" id="KL198023">
    <property type="protein sequence ID" value="KDQ17498.1"/>
    <property type="molecule type" value="Genomic_DNA"/>
</dbReference>
<dbReference type="Proteomes" id="UP000027195">
    <property type="component" value="Unassembled WGS sequence"/>
</dbReference>